<dbReference type="Proteomes" id="UP000002376">
    <property type="component" value="Chromosome"/>
</dbReference>
<dbReference type="AlphaFoldDB" id="D5U337"/>
<proteinExistence type="predicted"/>
<dbReference type="RefSeq" id="WP_013130130.1">
    <property type="nucleotide sequence ID" value="NC_014160.1"/>
</dbReference>
<dbReference type="EMBL" id="CP001939">
    <property type="protein sequence ID" value="ADG91537.1"/>
    <property type="molecule type" value="Genomic_DNA"/>
</dbReference>
<dbReference type="STRING" id="633148.Tagg_1274"/>
<feature type="coiled-coil region" evidence="1">
    <location>
        <begin position="941"/>
        <end position="1024"/>
    </location>
</feature>
<evidence type="ECO:0000256" key="2">
    <source>
        <dbReference type="SAM" id="Phobius"/>
    </source>
</evidence>
<dbReference type="SUPFAM" id="SSF57997">
    <property type="entry name" value="Tropomyosin"/>
    <property type="match status" value="1"/>
</dbReference>
<dbReference type="PANTHER" id="PTHR23159:SF60">
    <property type="entry name" value="SPINDLE ASSEMBLY ABNORMAL PROTEIN 4"/>
    <property type="match status" value="1"/>
</dbReference>
<dbReference type="PANTHER" id="PTHR23159">
    <property type="entry name" value="CENTROSOMAL PROTEIN 2"/>
    <property type="match status" value="1"/>
</dbReference>
<evidence type="ECO:0000313" key="4">
    <source>
        <dbReference type="Proteomes" id="UP000002376"/>
    </source>
</evidence>
<dbReference type="GeneID" id="9166319"/>
<feature type="transmembrane region" description="Helical" evidence="2">
    <location>
        <begin position="1027"/>
        <end position="1051"/>
    </location>
</feature>
<dbReference type="Gene3D" id="1.20.1270.70">
    <property type="entry name" value="Designed single chain three-helix bundle"/>
    <property type="match status" value="1"/>
</dbReference>
<dbReference type="Gene3D" id="1.20.5.340">
    <property type="match status" value="1"/>
</dbReference>
<gene>
    <name evidence="3" type="ordered locus">Tagg_1274</name>
</gene>
<keyword evidence="2" id="KW-0812">Transmembrane</keyword>
<keyword evidence="4" id="KW-1185">Reference proteome</keyword>
<keyword evidence="2" id="KW-0472">Membrane</keyword>
<dbReference type="eggNOG" id="arCOG00368">
    <property type="taxonomic scope" value="Archaea"/>
</dbReference>
<dbReference type="KEGG" id="tag:Tagg_1274"/>
<protein>
    <submittedName>
        <fullName evidence="3">Chromosome segregation ATPase</fullName>
    </submittedName>
</protein>
<evidence type="ECO:0000256" key="1">
    <source>
        <dbReference type="SAM" id="Coils"/>
    </source>
</evidence>
<dbReference type="OrthoDB" id="19131at2157"/>
<dbReference type="Gene3D" id="1.20.5.1070">
    <property type="entry name" value="Head and neck region of the ectodomain of NDV fusion glycoprotein"/>
    <property type="match status" value="1"/>
</dbReference>
<evidence type="ECO:0000313" key="3">
    <source>
        <dbReference type="EMBL" id="ADG91537.1"/>
    </source>
</evidence>
<reference evidence="3 4" key="1">
    <citation type="journal article" date="2010" name="Stand. Genomic Sci.">
        <title>Complete genome sequence of Thermosphaera aggregans type strain (M11TL).</title>
        <authorList>
            <person name="Spring S."/>
            <person name="Rachel R."/>
            <person name="Lapidus A."/>
            <person name="Davenport K."/>
            <person name="Tice H."/>
            <person name="Copeland A."/>
            <person name="Cheng J.F."/>
            <person name="Lucas S."/>
            <person name="Chen F."/>
            <person name="Nolan M."/>
            <person name="Bruce D."/>
            <person name="Goodwin L."/>
            <person name="Pitluck S."/>
            <person name="Ivanova N."/>
            <person name="Mavromatis K."/>
            <person name="Ovchinnikova G."/>
            <person name="Pati A."/>
            <person name="Chen A."/>
            <person name="Palaniappan K."/>
            <person name="Land M."/>
            <person name="Hauser L."/>
            <person name="Chang Y.J."/>
            <person name="Jeffries C.C."/>
            <person name="Brettin T."/>
            <person name="Detter J.C."/>
            <person name="Tapia R."/>
            <person name="Han C."/>
            <person name="Heimerl T."/>
            <person name="Weikl F."/>
            <person name="Brambilla E."/>
            <person name="Goker M."/>
            <person name="Bristow J."/>
            <person name="Eisen J.A."/>
            <person name="Markowitz V."/>
            <person name="Hugenholtz P."/>
            <person name="Kyrpides N.C."/>
            <person name="Klenk H.P."/>
        </authorList>
    </citation>
    <scope>NUCLEOTIDE SEQUENCE [LARGE SCALE GENOMIC DNA]</scope>
    <source>
        <strain evidence="4">DSM 11486 / M11TL</strain>
    </source>
</reference>
<reference evidence="4" key="2">
    <citation type="journal article" date="2010" name="Stand. Genomic Sci.">
        <title>Complete genome sequence of Thermosphaera aggregans type strain (M11TLT).</title>
        <authorList>
            <person name="Spring S."/>
            <person name="Rachel R."/>
            <person name="Lapidus A."/>
            <person name="Davenport K."/>
            <person name="Tice H."/>
            <person name="Copeland A."/>
            <person name="Cheng J.-F."/>
            <person name="Lucas S."/>
            <person name="Chen F."/>
            <person name="Nolan M."/>
            <person name="Bruce D."/>
            <person name="Goodwin L."/>
            <person name="Pitluck S."/>
            <person name="Ivanova N."/>
            <person name="Mavromatis K."/>
            <person name="Ovchinnikova G."/>
            <person name="Pati A."/>
            <person name="Chen A."/>
            <person name="Palaniappan K."/>
            <person name="Land M."/>
            <person name="Hauser L."/>
            <person name="Chang Y.-J."/>
            <person name="Jeffries C.C."/>
            <person name="Brettin T."/>
            <person name="Detter J.C."/>
            <person name="Tapia R."/>
            <person name="Han C."/>
            <person name="Heimerl T."/>
            <person name="Weikl F."/>
            <person name="Brambilla E."/>
            <person name="Goker M."/>
            <person name="Bristow J."/>
            <person name="Eisen J.A."/>
            <person name="Markowitz V."/>
            <person name="Hugenholtz P."/>
            <person name="Kyrpides N.C."/>
            <person name="Klenk H.-P."/>
        </authorList>
    </citation>
    <scope>NUCLEOTIDE SEQUENCE [LARGE SCALE GENOMIC DNA]</scope>
    <source>
        <strain evidence="4">DSM 11486 / M11TL</strain>
    </source>
</reference>
<dbReference type="HOGENOM" id="CLU_289804_0_0_2"/>
<keyword evidence="2" id="KW-1133">Transmembrane helix</keyword>
<name>D5U337_THEAM</name>
<reference key="3">
    <citation type="submission" date="2010-02" db="EMBL/GenBank/DDBJ databases">
        <title>Complete genome sequence of Thermosphaera aggregans type strain (M11TL).</title>
        <authorList>
            <consortium name="US DOE Joint Genome Institute (JGI-PGF)"/>
            <person name="Spring S."/>
            <person name="Lapidus A."/>
            <person name="Munk C."/>
            <person name="Schroeder M."/>
            <person name="Glavina Del Rio T."/>
            <person name="Tice H."/>
            <person name="Copeland A."/>
            <person name="Cheng J.-F."/>
            <person name="Lucas S."/>
            <person name="Chen F."/>
            <person name="Nolan M."/>
            <person name="Bruce D."/>
            <person name="Goodwin L."/>
            <person name="Pitluck S."/>
            <person name="Ivanova N."/>
            <person name="Mavromatis K."/>
            <person name="Ovchinnikova G."/>
            <person name="Pati A."/>
            <person name="Chen A."/>
            <person name="Palaniappan K."/>
            <person name="Land M."/>
            <person name="Hauser L."/>
            <person name="Chang Y.-J."/>
            <person name="Jeffries C.C."/>
            <person name="Brettin T."/>
            <person name="Detter J.C."/>
            <person name="Tapia R."/>
            <person name="Han C."/>
            <person name="Chain P."/>
            <person name="Heimerl T."/>
            <person name="Weik F."/>
            <person name="Goker M."/>
            <person name="Rachel R."/>
            <person name="Bristow J."/>
            <person name="Eisen J.A."/>
            <person name="Markowitz V."/>
            <person name="Hugenholtz P."/>
            <person name="Kyrpides N.C."/>
            <person name="Klenk H.-P."/>
        </authorList>
    </citation>
    <scope>NUCLEOTIDE SEQUENCE</scope>
    <source>
        <strain>DSM 11486</strain>
    </source>
</reference>
<organism evidence="3 4">
    <name type="scientific">Thermosphaera aggregans (strain DSM 11486 / M11TL)</name>
    <dbReference type="NCBI Taxonomy" id="633148"/>
    <lineage>
        <taxon>Archaea</taxon>
        <taxon>Thermoproteota</taxon>
        <taxon>Thermoprotei</taxon>
        <taxon>Desulfurococcales</taxon>
        <taxon>Desulfurococcaceae</taxon>
        <taxon>Thermosphaera</taxon>
    </lineage>
</organism>
<sequence length="1057" mass="116388">MKKILSILIILAFLFPYLTLVKPVQAQPVQLISITPDRDYLYPGETVNITIQTFLENVRVTFLLRHTYNSAVVYYANTTVFPNPGTYSVLLNVPYELFNIGETTYQVLWIQIIFGTESVSVYRSVYPLIMVSPATTTILDENGLPNKIHVSGFGFEEGAGIFGFYVGDYYYELEEPVFTNSSGMFEYEFYLVDLTNGSIPGGEYEVRVETDAEFYDYQKPGSLTVKPIAFINPTEGRGTIEDLADVEVYGFGFPAEVEVSSIKLCSVSNPAVCYVFPLENYFTDPDGFLYVYDLSQYASTPLAGGVYFLVVETVNETYIFPSTLYTVLPYIELLGPDVYQPNVYIWFRVAGFQPGTVISVYVNGVLVVEEVTDENGYAEFPLPVPELVEEGERVILVTDGVSEAYFHLSTPFAVVQPSSTPGKDSDVHNLAVYGYGFIEGTGVSEIWLCADTCYVFPIGDVYADNTGFFHIPELGNYFRTNMSLGTYQLFVKLDNGGVLATASYTTITPLMELLSEPSVKIGGKISIALYGFASGETVNVYLANRLIYTDTVDVDGNATFTIDLPLDIPGGVQILRVEGMDSGIILNATLEIQPSAFWLVLDYNYEPRDVPKASASYNGTQLIVYYPTGEVAYLGDYIQVTGYGFVINETVNIYIGGVLAGTARADSYGRISFTGLAPSVQGGSYSVVVEGEETGSVEATWLLDDTVGELEIEGRVIAAALGKDELVLEGSGIIRLYGSGLKPGTVFKAVLVNGTDALMFYASYIQTSWFVDDNGLLASRYGHPSLAIPFSQPGLYMVTLYYEEPGGNERWVDLPVLVIIPLEITQRLSEIEDRLSELESQLASIENRIEGLTQEIALLQGMIDELSQQLQLVNTTLNGEISLLEQRIQELEQLISELRQQFDYLNSQIALLSGNLTALQEMFNDLSQQLQLVNTTLADTIEELRIRLDNALSAIQELSSRINELEENLAELNSTVNSISSDLNSLEQDVGDLNSRVNDLAGQVNTLQSNLNRLSSRLDDVSSQASMSYSIGIVALILGLVGAAVGLLAYMRIGKTR</sequence>
<accession>D5U337</accession>
<keyword evidence="1" id="KW-0175">Coiled coil</keyword>
<feature type="coiled-coil region" evidence="1">
    <location>
        <begin position="828"/>
        <end position="908"/>
    </location>
</feature>